<dbReference type="AlphaFoldDB" id="A0A3B0T7F4"/>
<name>A0A3B0T7F4_9ZZZZ</name>
<dbReference type="Gene3D" id="1.10.10.10">
    <property type="entry name" value="Winged helix-like DNA-binding domain superfamily/Winged helix DNA-binding domain"/>
    <property type="match status" value="1"/>
</dbReference>
<evidence type="ECO:0000256" key="3">
    <source>
        <dbReference type="ARBA" id="ARBA00023125"/>
    </source>
</evidence>
<dbReference type="InterPro" id="IPR036388">
    <property type="entry name" value="WH-like_DNA-bd_sf"/>
</dbReference>
<dbReference type="PRINTS" id="PR00039">
    <property type="entry name" value="HTHLYSR"/>
</dbReference>
<dbReference type="GO" id="GO:0003700">
    <property type="term" value="F:DNA-binding transcription factor activity"/>
    <property type="evidence" value="ECO:0007669"/>
    <property type="project" value="InterPro"/>
</dbReference>
<feature type="domain" description="HTH lysR-type" evidence="5">
    <location>
        <begin position="1"/>
        <end position="58"/>
    </location>
</feature>
<dbReference type="InterPro" id="IPR000847">
    <property type="entry name" value="LysR_HTH_N"/>
</dbReference>
<evidence type="ECO:0000259" key="5">
    <source>
        <dbReference type="PROSITE" id="PS50931"/>
    </source>
</evidence>
<sequence>MDWDKMRIFYAVGEAGSFTRAGEELGLSQSAVSRQISTLEADLNVPLFHRHARGLIPTEQGELLLRTAQNISEQLRVARARLTDTRKIPSGPLRVTTTVGLGSAWLTPRIKGFIEQFPDIELELLLTDSELDLAMRQADIAIRLRQPVQPDLIQRRLFTVHFHIYASADYLKRHGTPQTLEDLDSHKIVTYGHPPAYLRSINWLTTAGRDKSPRAPVLRINNIDGLKEAVVQGIGLAMLPDYTIGANSGLVRVSIAAKAPEFDTYLVYAEEQRESKRISVFCEFLVSNARNWSY</sequence>
<dbReference type="PANTHER" id="PTHR30537">
    <property type="entry name" value="HTH-TYPE TRANSCRIPTIONAL REGULATOR"/>
    <property type="match status" value="1"/>
</dbReference>
<evidence type="ECO:0000256" key="1">
    <source>
        <dbReference type="ARBA" id="ARBA00009437"/>
    </source>
</evidence>
<dbReference type="GO" id="GO:0006351">
    <property type="term" value="P:DNA-templated transcription"/>
    <property type="evidence" value="ECO:0007669"/>
    <property type="project" value="TreeGrafter"/>
</dbReference>
<dbReference type="InterPro" id="IPR005119">
    <property type="entry name" value="LysR_subst-bd"/>
</dbReference>
<protein>
    <submittedName>
        <fullName evidence="6">Transcriptional regulator, LysR family</fullName>
    </submittedName>
</protein>
<evidence type="ECO:0000256" key="2">
    <source>
        <dbReference type="ARBA" id="ARBA00023015"/>
    </source>
</evidence>
<keyword evidence="3" id="KW-0238">DNA-binding</keyword>
<gene>
    <name evidence="6" type="ORF">MNBD_ALPHA09-1440</name>
</gene>
<dbReference type="SUPFAM" id="SSF46785">
    <property type="entry name" value="Winged helix' DNA-binding domain"/>
    <property type="match status" value="1"/>
</dbReference>
<keyword evidence="4" id="KW-0804">Transcription</keyword>
<evidence type="ECO:0000256" key="4">
    <source>
        <dbReference type="ARBA" id="ARBA00023163"/>
    </source>
</evidence>
<evidence type="ECO:0000313" key="6">
    <source>
        <dbReference type="EMBL" id="VAW14345.1"/>
    </source>
</evidence>
<dbReference type="Gene3D" id="3.40.190.290">
    <property type="match status" value="1"/>
</dbReference>
<accession>A0A3B0T7F4</accession>
<dbReference type="CDD" id="cd08422">
    <property type="entry name" value="PBP2_CrgA_like"/>
    <property type="match status" value="1"/>
</dbReference>
<dbReference type="GO" id="GO:0043565">
    <property type="term" value="F:sequence-specific DNA binding"/>
    <property type="evidence" value="ECO:0007669"/>
    <property type="project" value="TreeGrafter"/>
</dbReference>
<dbReference type="Pfam" id="PF00126">
    <property type="entry name" value="HTH_1"/>
    <property type="match status" value="1"/>
</dbReference>
<dbReference type="FunFam" id="1.10.10.10:FF:000001">
    <property type="entry name" value="LysR family transcriptional regulator"/>
    <property type="match status" value="1"/>
</dbReference>
<dbReference type="InterPro" id="IPR058163">
    <property type="entry name" value="LysR-type_TF_proteobact-type"/>
</dbReference>
<reference evidence="6" key="1">
    <citation type="submission" date="2018-06" db="EMBL/GenBank/DDBJ databases">
        <authorList>
            <person name="Zhirakovskaya E."/>
        </authorList>
    </citation>
    <scope>NUCLEOTIDE SEQUENCE</scope>
</reference>
<dbReference type="SUPFAM" id="SSF53850">
    <property type="entry name" value="Periplasmic binding protein-like II"/>
    <property type="match status" value="1"/>
</dbReference>
<dbReference type="InterPro" id="IPR036390">
    <property type="entry name" value="WH_DNA-bd_sf"/>
</dbReference>
<dbReference type="Pfam" id="PF03466">
    <property type="entry name" value="LysR_substrate"/>
    <property type="match status" value="1"/>
</dbReference>
<dbReference type="EMBL" id="UOEM01000074">
    <property type="protein sequence ID" value="VAW14345.1"/>
    <property type="molecule type" value="Genomic_DNA"/>
</dbReference>
<comment type="similarity">
    <text evidence="1">Belongs to the LysR transcriptional regulatory family.</text>
</comment>
<organism evidence="6">
    <name type="scientific">hydrothermal vent metagenome</name>
    <dbReference type="NCBI Taxonomy" id="652676"/>
    <lineage>
        <taxon>unclassified sequences</taxon>
        <taxon>metagenomes</taxon>
        <taxon>ecological metagenomes</taxon>
    </lineage>
</organism>
<dbReference type="PANTHER" id="PTHR30537:SF20">
    <property type="entry name" value="TRANSCRIPTIONAL REGULATORY PROTEIN"/>
    <property type="match status" value="1"/>
</dbReference>
<keyword evidence="2" id="KW-0805">Transcription regulation</keyword>
<dbReference type="PROSITE" id="PS50931">
    <property type="entry name" value="HTH_LYSR"/>
    <property type="match status" value="1"/>
</dbReference>
<proteinExistence type="inferred from homology"/>